<evidence type="ECO:0000313" key="7">
    <source>
        <dbReference type="Proteomes" id="UP000760668"/>
    </source>
</evidence>
<reference evidence="6" key="1">
    <citation type="journal article" date="2021" name="PeerJ">
        <title>Extensive microbial diversity within the chicken gut microbiome revealed by metagenomics and culture.</title>
        <authorList>
            <person name="Gilroy R."/>
            <person name="Ravi A."/>
            <person name="Getino M."/>
            <person name="Pursley I."/>
            <person name="Horton D.L."/>
            <person name="Alikhan N.F."/>
            <person name="Baker D."/>
            <person name="Gharbi K."/>
            <person name="Hall N."/>
            <person name="Watson M."/>
            <person name="Adriaenssens E.M."/>
            <person name="Foster-Nyarko E."/>
            <person name="Jarju S."/>
            <person name="Secka A."/>
            <person name="Antonio M."/>
            <person name="Oren A."/>
            <person name="Chaudhuri R.R."/>
            <person name="La Ragione R."/>
            <person name="Hildebrand F."/>
            <person name="Pallen M.J."/>
        </authorList>
    </citation>
    <scope>NUCLEOTIDE SEQUENCE</scope>
    <source>
        <strain evidence="6">CHK179-5677</strain>
    </source>
</reference>
<evidence type="ECO:0000256" key="4">
    <source>
        <dbReference type="SAM" id="SignalP"/>
    </source>
</evidence>
<gene>
    <name evidence="6" type="ORF">K8V01_09395</name>
</gene>
<comment type="caution">
    <text evidence="6">The sequence shown here is derived from an EMBL/GenBank/DDBJ whole genome shotgun (WGS) entry which is preliminary data.</text>
</comment>
<dbReference type="InterPro" id="IPR052764">
    <property type="entry name" value="GH20_Enzymes"/>
</dbReference>
<feature type="signal peptide" evidence="4">
    <location>
        <begin position="1"/>
        <end position="33"/>
    </location>
</feature>
<dbReference type="SUPFAM" id="SSF51445">
    <property type="entry name" value="(Trans)glycosidases"/>
    <property type="match status" value="1"/>
</dbReference>
<dbReference type="InterPro" id="IPR017853">
    <property type="entry name" value="GH"/>
</dbReference>
<evidence type="ECO:0000259" key="5">
    <source>
        <dbReference type="Pfam" id="PF00728"/>
    </source>
</evidence>
<accession>A0A921ST68</accession>
<feature type="compositionally biased region" description="Low complexity" evidence="3">
    <location>
        <begin position="115"/>
        <end position="167"/>
    </location>
</feature>
<sequence length="1636" mass="176989">MKKAVRKGASKAAALVLSLAMIFGMVPLVGASAEETAGAQDNFDRIVHLDMGRKYFTPEWIKALIKESAALGYTALELDFSNNEGFRFSLPEEQMKIEVGGYETVLVEVEPEEPAAPVEPTEPAAPVESAEPVELTEPAAPVESTEPVEPTEPAAPVEPTEPTESAPQYKEVQVWNSKTVDLTAALSSDGYITADQMEDIIACADEAGIEIIPLLNSPGHMGAILDVFPEYRWTAKNGKTSESTIDLRNEEAVKFAQGVVSAYAKWFAEQDCTTFNIGADEFANDIGDSVGDIMGLDYIYKNDRDLYGALIDYIDDLAVFVEGCGMTPRAFNDSFCYSNDTSDAPSRNIQVCYWSSGWNGYSPASASTLADEGYELINTHGNYYYILGKDDCWDRGAGYDFNNNAFAGGSTISDPAGAMFCIWCDDPIAETEQQVAEKIRLPLRVMAARMQGEDVSAGSVDMTVIPGGFNADGTINTDAPSTEVKDEATGVAVTAPGLTGIAVEKADAPALAEVPYVAYNVTLNGGGYTGSAEVTIPLAGTGLENAEALMGFVLEQDGSVTPVEGQRSGADFTFTAPHFSTVGVYDASALAASSVAGDYEQFTGTMEEGRYLIVYEYTHREGSWPNYHNVTDYYTLGSDGLASLVERDENGVITLDENDGNLLWNFERSGNGWAITNSEGHRMGMSGSKGWFGSWTITPDYNDSNPCVFTVSSSGNGWNISAGVTDGGDNTTGYLVGTADRWGDVSFSGDTDQGTLYLYKLAEPTYAVTIICQTEDGVEIQKVQEMWPAGAAVIEAPSISGYDVVPPSEQTIAVTPSGLNTVTFTYKQSENPPSNALRGNSLEVEWWITNSMVREEANDWADSSTTISSSDANSNDGVALTGVSPETAYSNYDGWVELHYWQSMRLDRDNHQTGDSGDDETADGTVITRVRYHNGAWQYMDENGLWNWFVSGDQVVTYYMRHTDITKEITTAMKDWGYDPNTSGGTSDTSGGDGQVALSVAVVYPDGSLSPAEGDIYLNSTTIFNYWAGRDIGIIAPLNNSEYTVTRITVVDGERDDRGWWDDRNTNVWYGDDTITWNKENGRFVEREVWSEDMGGAPMVNGKVSNITWPAKSTAKLVLIYLEPVKRESNLKVEYRVDDASKTLLYGFDVVVSETAEEPVTFLNSLVNGSDQPPYQPGEIDLSDDAYIVNSSNVHQTFNKNLATIPDLNLPARYNYVRAEISEDGKTLTLYYNRLASQYQFVVDYGLPVEIDFAALSIEANGLQSVSGGTADMSVAADLASQTLTVTPKGILNDTATVPLTLTYKDTSGGTNTQEVTVDFIPASTVYYEDTEPFVDYSGNWSLVGDADTDRAQTTSKLGDKAIYGYDAAYGTDATYSGGSAHKVTLSSGQTATATFSFHGTGFQLVSMTDATSGCITVHVEGNGVDKYYFVDNYYASGTLYQVPVMKVDDLELGNYTVTVTACYLNSRNWDSDEAGTSTFVLDGIRIYKPIGDYADYAQDNEGGAVYSEIRNTLIGGWQDTNKVYVDTLGESTNELGKYLKVGPNNEVYLKENDQITFTVPEGGSIVQIGAKLVSGGRMTFSVTGTDINDSETISTATATEMYYLLDGVQPGNTITITAAGDGILSLTNLKLVSGS</sequence>
<keyword evidence="4" id="KW-0732">Signal</keyword>
<proteinExistence type="inferred from homology"/>
<dbReference type="GO" id="GO:0005975">
    <property type="term" value="P:carbohydrate metabolic process"/>
    <property type="evidence" value="ECO:0007669"/>
    <property type="project" value="InterPro"/>
</dbReference>
<dbReference type="Gene3D" id="2.60.120.260">
    <property type="entry name" value="Galactose-binding domain-like"/>
    <property type="match status" value="1"/>
</dbReference>
<feature type="chain" id="PRO_5036673582" evidence="4">
    <location>
        <begin position="34"/>
        <end position="1636"/>
    </location>
</feature>
<keyword evidence="2" id="KW-0378">Hydrolase</keyword>
<dbReference type="InterPro" id="IPR015883">
    <property type="entry name" value="Glyco_hydro_20_cat"/>
</dbReference>
<dbReference type="PANTHER" id="PTHR43678:SF1">
    <property type="entry name" value="BETA-N-ACETYLHEXOSAMINIDASE"/>
    <property type="match status" value="1"/>
</dbReference>
<evidence type="ECO:0000256" key="1">
    <source>
        <dbReference type="ARBA" id="ARBA00006285"/>
    </source>
</evidence>
<dbReference type="GO" id="GO:0004563">
    <property type="term" value="F:beta-N-acetylhexosaminidase activity"/>
    <property type="evidence" value="ECO:0007669"/>
    <property type="project" value="UniProtKB-ARBA"/>
</dbReference>
<dbReference type="Proteomes" id="UP000760668">
    <property type="component" value="Unassembled WGS sequence"/>
</dbReference>
<dbReference type="RefSeq" id="WP_295368068.1">
    <property type="nucleotide sequence ID" value="NZ_DYUC01000095.1"/>
</dbReference>
<dbReference type="Pfam" id="PF00728">
    <property type="entry name" value="Glyco_hydro_20"/>
    <property type="match status" value="1"/>
</dbReference>
<protein>
    <submittedName>
        <fullName evidence="6">Family 20 glycosylhydrolase</fullName>
    </submittedName>
</protein>
<feature type="region of interest" description="Disordered" evidence="3">
    <location>
        <begin position="111"/>
        <end position="169"/>
    </location>
</feature>
<reference evidence="6" key="2">
    <citation type="submission" date="2021-09" db="EMBL/GenBank/DDBJ databases">
        <authorList>
            <person name="Gilroy R."/>
        </authorList>
    </citation>
    <scope>NUCLEOTIDE SEQUENCE</scope>
    <source>
        <strain evidence="6">CHK179-5677</strain>
    </source>
</reference>
<evidence type="ECO:0000256" key="2">
    <source>
        <dbReference type="ARBA" id="ARBA00022801"/>
    </source>
</evidence>
<dbReference type="Gene3D" id="3.20.20.80">
    <property type="entry name" value="Glycosidases"/>
    <property type="match status" value="2"/>
</dbReference>
<name>A0A921ST68_9FIRM</name>
<organism evidence="6 7">
    <name type="scientific">Pseudoflavonifractor capillosus</name>
    <dbReference type="NCBI Taxonomy" id="106588"/>
    <lineage>
        <taxon>Bacteria</taxon>
        <taxon>Bacillati</taxon>
        <taxon>Bacillota</taxon>
        <taxon>Clostridia</taxon>
        <taxon>Eubacteriales</taxon>
        <taxon>Oscillospiraceae</taxon>
        <taxon>Pseudoflavonifractor</taxon>
    </lineage>
</organism>
<feature type="domain" description="Glycoside hydrolase family 20 catalytic" evidence="5">
    <location>
        <begin position="45"/>
        <end position="387"/>
    </location>
</feature>
<evidence type="ECO:0000313" key="6">
    <source>
        <dbReference type="EMBL" id="HJG87218.1"/>
    </source>
</evidence>
<dbReference type="EMBL" id="DYUC01000095">
    <property type="protein sequence ID" value="HJG87218.1"/>
    <property type="molecule type" value="Genomic_DNA"/>
</dbReference>
<dbReference type="PANTHER" id="PTHR43678">
    <property type="entry name" value="PUTATIVE (AFU_ORTHOLOGUE AFUA_2G00640)-RELATED"/>
    <property type="match status" value="1"/>
</dbReference>
<comment type="similarity">
    <text evidence="1">Belongs to the glycosyl hydrolase 20 family.</text>
</comment>
<evidence type="ECO:0000256" key="3">
    <source>
        <dbReference type="SAM" id="MobiDB-lite"/>
    </source>
</evidence>